<gene>
    <name evidence="2" type="ORF">FB390_3104</name>
</gene>
<keyword evidence="3" id="KW-1185">Reference proteome</keyword>
<feature type="region of interest" description="Disordered" evidence="1">
    <location>
        <begin position="1"/>
        <end position="195"/>
    </location>
</feature>
<protein>
    <submittedName>
        <fullName evidence="2">Uncharacterized protein</fullName>
    </submittedName>
</protein>
<accession>A0A543FCM6</accession>
<evidence type="ECO:0000313" key="3">
    <source>
        <dbReference type="Proteomes" id="UP000316331"/>
    </source>
</evidence>
<organism evidence="2 3">
    <name type="scientific">Nocardia bhagyanarayanae</name>
    <dbReference type="NCBI Taxonomy" id="1215925"/>
    <lineage>
        <taxon>Bacteria</taxon>
        <taxon>Bacillati</taxon>
        <taxon>Actinomycetota</taxon>
        <taxon>Actinomycetes</taxon>
        <taxon>Mycobacteriales</taxon>
        <taxon>Nocardiaceae</taxon>
        <taxon>Nocardia</taxon>
    </lineage>
</organism>
<evidence type="ECO:0000256" key="1">
    <source>
        <dbReference type="SAM" id="MobiDB-lite"/>
    </source>
</evidence>
<sequence length="195" mass="21239">MNRVSAAVLDAPETRTSLSRRRVDSPGVTVTTAAPRKPNRRGSRPRQAPRETSRMSAPRAAVTICLGGEWTDKPIRRTRRERIPVGRLARAAEVARADGKADSAPVAADRPNRSKGGRAQRPAYASAHPAPHPMDTGCPSSPRRDRRPSARPVRLARDRRSTSLPNTRDPQAAERRPSQATPRTARARTATAGSR</sequence>
<name>A0A543FCM6_9NOCA</name>
<evidence type="ECO:0000313" key="2">
    <source>
        <dbReference type="EMBL" id="TQM31446.1"/>
    </source>
</evidence>
<dbReference type="Proteomes" id="UP000316331">
    <property type="component" value="Unassembled WGS sequence"/>
</dbReference>
<comment type="caution">
    <text evidence="2">The sequence shown here is derived from an EMBL/GenBank/DDBJ whole genome shotgun (WGS) entry which is preliminary data.</text>
</comment>
<proteinExistence type="predicted"/>
<reference evidence="2 3" key="1">
    <citation type="submission" date="2019-06" db="EMBL/GenBank/DDBJ databases">
        <title>Sequencing the genomes of 1000 actinobacteria strains.</title>
        <authorList>
            <person name="Klenk H.-P."/>
        </authorList>
    </citation>
    <scope>NUCLEOTIDE SEQUENCE [LARGE SCALE GENOMIC DNA]</scope>
    <source>
        <strain evidence="2 3">DSM 103495</strain>
    </source>
</reference>
<feature type="compositionally biased region" description="Low complexity" evidence="1">
    <location>
        <begin position="178"/>
        <end position="195"/>
    </location>
</feature>
<dbReference type="AlphaFoldDB" id="A0A543FCM6"/>
<dbReference type="EMBL" id="VFPG01000001">
    <property type="protein sequence ID" value="TQM31446.1"/>
    <property type="molecule type" value="Genomic_DNA"/>
</dbReference>